<feature type="compositionally biased region" description="Basic residues" evidence="1">
    <location>
        <begin position="584"/>
        <end position="594"/>
    </location>
</feature>
<feature type="region of interest" description="Disordered" evidence="1">
    <location>
        <begin position="830"/>
        <end position="908"/>
    </location>
</feature>
<evidence type="ECO:0000313" key="3">
    <source>
        <dbReference type="EMBL" id="RPB13744.1"/>
    </source>
</evidence>
<feature type="compositionally biased region" description="Basic and acidic residues" evidence="1">
    <location>
        <begin position="856"/>
        <end position="866"/>
    </location>
</feature>
<dbReference type="AlphaFoldDB" id="A0A3N4KT03"/>
<feature type="region of interest" description="Disordered" evidence="1">
    <location>
        <begin position="459"/>
        <end position="625"/>
    </location>
</feature>
<feature type="transmembrane region" description="Helical" evidence="2">
    <location>
        <begin position="1174"/>
        <end position="1198"/>
    </location>
</feature>
<feature type="region of interest" description="Disordered" evidence="1">
    <location>
        <begin position="193"/>
        <end position="212"/>
    </location>
</feature>
<feature type="compositionally biased region" description="Low complexity" evidence="1">
    <location>
        <begin position="276"/>
        <end position="286"/>
    </location>
</feature>
<feature type="compositionally biased region" description="Low complexity" evidence="1">
    <location>
        <begin position="236"/>
        <end position="246"/>
    </location>
</feature>
<keyword evidence="2" id="KW-1133">Transmembrane helix</keyword>
<feature type="compositionally biased region" description="Acidic residues" evidence="1">
    <location>
        <begin position="560"/>
        <end position="573"/>
    </location>
</feature>
<sequence>MAIPYTRRTPSLPSTESTLAPSQVQHQPSSSTLANSHTSPLRASPGSSSRSRTISSAFSLGRKPTKSRKAGGFLLDTATVNDGGERETHKDAREFQGGYGHRGLGTGISSLEPSMRGYRGPMAQANEELVTEDSDTARIVSLALANGATRKVETSRVAAQHRNTSNNMWAPEIGNGVGDGRDRWLSASSTMFGQPISQGNIHGKDRAVSPNRGFLMTSSIDTRRSVSIGGHSSGNGSRRLSPLNPSSSPPPAPGPVNPRQSYPSPISPLPSGFPYQQLQKQRGLQEQQELRELQRQYKFTEATIQRTLKAKRQLELSDLYKRLLEIYPSSDSPLTGSARHGSVGLSTGRVYNPLMSIRNKRIRNRERIQLDLSSWEDPGAVGQWVEDVAVAVHDSMEAGHVRPPRLPPPPQPSMSVTKTKRSRLDWVITPQELLAEFYWIEEADRLRREEIQRSDERADKIRKEQVKGSGSHTSLKSLLEKEHKKHRGSFELTLKKRSLRNLEDEGVDGPTKKDSKRKPKQSGEFHHSLLQLGSHRDGSEDLAYSNPPSSSDESGHSSESEVDYTSEYSDLEVDISGPEIDAKAKRKHHRRRRKLGDIITGGKHSKKKAKKKRGDTYILDADERRRRQEQEELEWMAEMGGRMQGPIARTYSADEEYDSTGRNGDPRKQDHSRMATAMTGMSLPTALGGSKSSLERYGNITALSVAGRKSVDFAEVVVPSIAISLSPPRIKVRDEGYDTDGRGRAKKKEDEGGKEEKRKTSPAKKLLERGQEALVKAREGSLDRRRESLDIDGPVHKGALKDKEKESRKNRLKGRVEKIRNEVGTKVDHFIFKRDPGGSAQPSPTGSIFAESVGSRSDDDRFRLSRENTISASEPEDEGRRSGRPWGRSSLEVPDTRKPTRTTTKYKSSFSLSAMPSIASPGVPSSPILAKWASKSRLMQDDFATSDVDTDDDQTSRPSRLSPPAQELSRDASPVGSVIFQASDRRRMPPIDRFRSIALEAIKTLPKQPVLAAEDIPGRKDTPESVEEPVFATRKELMMAKAHLTRSGIFARGITTKRARDVGTATIVATAKEHMLSSVAVSRDISAAEQVFVCKARSFADSTVSDLRKLIDRIRDDIETELVPSLTNVAESADELNEEMTTTCTLAVKGINDQVAAIARRKRRQLRWIRRGGYVLLEWVVLGVMWWVWLVVVVLNIFRGVFRGTIGAIRWILWI</sequence>
<evidence type="ECO:0000256" key="2">
    <source>
        <dbReference type="SAM" id="Phobius"/>
    </source>
</evidence>
<name>A0A3N4KT03_9PEZI</name>
<dbReference type="STRING" id="1392247.A0A3N4KT03"/>
<keyword evidence="2" id="KW-0472">Membrane</keyword>
<dbReference type="PANTHER" id="PTHR38426">
    <property type="entry name" value="MAINTENANCE OF TELOMERE CAPPING PROTEIN 4"/>
    <property type="match status" value="1"/>
</dbReference>
<feature type="region of interest" description="Disordered" evidence="1">
    <location>
        <begin position="218"/>
        <end position="286"/>
    </location>
</feature>
<reference evidence="3 4" key="1">
    <citation type="journal article" date="2018" name="Nat. Ecol. Evol.">
        <title>Pezizomycetes genomes reveal the molecular basis of ectomycorrhizal truffle lifestyle.</title>
        <authorList>
            <person name="Murat C."/>
            <person name="Payen T."/>
            <person name="Noel B."/>
            <person name="Kuo A."/>
            <person name="Morin E."/>
            <person name="Chen J."/>
            <person name="Kohler A."/>
            <person name="Krizsan K."/>
            <person name="Balestrini R."/>
            <person name="Da Silva C."/>
            <person name="Montanini B."/>
            <person name="Hainaut M."/>
            <person name="Levati E."/>
            <person name="Barry K.W."/>
            <person name="Belfiori B."/>
            <person name="Cichocki N."/>
            <person name="Clum A."/>
            <person name="Dockter R.B."/>
            <person name="Fauchery L."/>
            <person name="Guy J."/>
            <person name="Iotti M."/>
            <person name="Le Tacon F."/>
            <person name="Lindquist E.A."/>
            <person name="Lipzen A."/>
            <person name="Malagnac F."/>
            <person name="Mello A."/>
            <person name="Molinier V."/>
            <person name="Miyauchi S."/>
            <person name="Poulain J."/>
            <person name="Riccioni C."/>
            <person name="Rubini A."/>
            <person name="Sitrit Y."/>
            <person name="Splivallo R."/>
            <person name="Traeger S."/>
            <person name="Wang M."/>
            <person name="Zifcakova L."/>
            <person name="Wipf D."/>
            <person name="Zambonelli A."/>
            <person name="Paolocci F."/>
            <person name="Nowrousian M."/>
            <person name="Ottonello S."/>
            <person name="Baldrian P."/>
            <person name="Spatafora J.W."/>
            <person name="Henrissat B."/>
            <person name="Nagy L.G."/>
            <person name="Aury J.M."/>
            <person name="Wincker P."/>
            <person name="Grigoriev I.V."/>
            <person name="Bonfante P."/>
            <person name="Martin F.M."/>
        </authorList>
    </citation>
    <scope>NUCLEOTIDE SEQUENCE [LARGE SCALE GENOMIC DNA]</scope>
    <source>
        <strain evidence="3 4">CCBAS932</strain>
    </source>
</reference>
<organism evidence="3 4">
    <name type="scientific">Morchella conica CCBAS932</name>
    <dbReference type="NCBI Taxonomy" id="1392247"/>
    <lineage>
        <taxon>Eukaryota</taxon>
        <taxon>Fungi</taxon>
        <taxon>Dikarya</taxon>
        <taxon>Ascomycota</taxon>
        <taxon>Pezizomycotina</taxon>
        <taxon>Pezizomycetes</taxon>
        <taxon>Pezizales</taxon>
        <taxon>Morchellaceae</taxon>
        <taxon>Morchella</taxon>
    </lineage>
</organism>
<proteinExistence type="predicted"/>
<keyword evidence="2" id="KW-0812">Transmembrane</keyword>
<feature type="compositionally biased region" description="Low complexity" evidence="1">
    <location>
        <begin position="38"/>
        <end position="60"/>
    </location>
</feature>
<dbReference type="Proteomes" id="UP000277580">
    <property type="component" value="Unassembled WGS sequence"/>
</dbReference>
<evidence type="ECO:0000313" key="4">
    <source>
        <dbReference type="Proteomes" id="UP000277580"/>
    </source>
</evidence>
<dbReference type="InterPro" id="IPR038769">
    <property type="entry name" value="MTC4"/>
</dbReference>
<dbReference type="InParanoid" id="A0A3N4KT03"/>
<feature type="compositionally biased region" description="Pro residues" evidence="1">
    <location>
        <begin position="247"/>
        <end position="256"/>
    </location>
</feature>
<evidence type="ECO:0000256" key="1">
    <source>
        <dbReference type="SAM" id="MobiDB-lite"/>
    </source>
</evidence>
<feature type="region of interest" description="Disordered" evidence="1">
    <location>
        <begin position="1"/>
        <end position="104"/>
    </location>
</feature>
<keyword evidence="4" id="KW-1185">Reference proteome</keyword>
<feature type="region of interest" description="Disordered" evidence="1">
    <location>
        <begin position="731"/>
        <end position="814"/>
    </location>
</feature>
<dbReference type="EMBL" id="ML119121">
    <property type="protein sequence ID" value="RPB13744.1"/>
    <property type="molecule type" value="Genomic_DNA"/>
</dbReference>
<protein>
    <submittedName>
        <fullName evidence="3">Uncharacterized protein</fullName>
    </submittedName>
</protein>
<feature type="region of interest" description="Disordered" evidence="1">
    <location>
        <begin position="945"/>
        <end position="972"/>
    </location>
</feature>
<feature type="compositionally biased region" description="Polar residues" evidence="1">
    <location>
        <begin position="8"/>
        <end position="37"/>
    </location>
</feature>
<feature type="compositionally biased region" description="Basic and acidic residues" evidence="1">
    <location>
        <begin position="83"/>
        <end position="94"/>
    </location>
</feature>
<feature type="compositionally biased region" description="Basic residues" evidence="1">
    <location>
        <begin position="603"/>
        <end position="613"/>
    </location>
</feature>
<gene>
    <name evidence="3" type="ORF">P167DRAFT_604683</name>
</gene>
<dbReference type="OrthoDB" id="5402622at2759"/>
<dbReference type="PANTHER" id="PTHR38426:SF1">
    <property type="entry name" value="MAINTENANCE OF TELOMERE CAPPING PROTEIN 4"/>
    <property type="match status" value="1"/>
</dbReference>
<accession>A0A3N4KT03</accession>